<dbReference type="EMBL" id="FAXC01000135">
    <property type="protein sequence ID" value="CUV08871.1"/>
    <property type="molecule type" value="Genomic_DNA"/>
</dbReference>
<proteinExistence type="predicted"/>
<reference evidence="1" key="1">
    <citation type="submission" date="2015-10" db="EMBL/GenBank/DDBJ databases">
        <authorList>
            <person name="Gilbert D.G."/>
        </authorList>
    </citation>
    <scope>NUCLEOTIDE SEQUENCE</scope>
</reference>
<dbReference type="Pfam" id="PF14052">
    <property type="entry name" value="Caps_assemb_Wzi"/>
    <property type="match status" value="1"/>
</dbReference>
<name>A0A161KGH8_9ZZZZ</name>
<evidence type="ECO:0000313" key="1">
    <source>
        <dbReference type="EMBL" id="CUV08871.1"/>
    </source>
</evidence>
<protein>
    <recommendedName>
        <fullName evidence="2">Alginate export domain-containing protein</fullName>
    </recommendedName>
</protein>
<gene>
    <name evidence="1" type="ORF">MGWOODY_Mmi159</name>
</gene>
<sequence>MISSNLERKLPSTMILTFFYLLFSAFVICQPIPPSDPAYFYHYQEFRKSPNLDVFIAPYPLLANALPVSRFQIDKKNTVFRIAPNLRLSNHRPDFRVGAWLAGEWNNISLLAEPVIVNKYYAAETIGRAYARGNISGRFSNAFIRYKTENSIIQLGRAPVWWGQSFSSSIIQSGSAQPYDHLAFKLNFSNFQFDLLAGQLTSDTTAVGERVKRFISGHQLKWLPSHKRWFLAIGEQIIYTGVKRSFEFHYLNPIIPYWFAEIEEEEERNPSGTENENTILFIHGRYLINENMSMYGELVVDDFQIDLAYRDSIPDAIGFKVGLDGSRTVFGRDMLFLFEFTTIGTWTYTHWGEFTSWHNSNIPIGYKYGPDCRSWLLAFDYWMNDNWLLSLEHTYLQKGRVNILTPLPPEAERKVDFPSPPVTDHHVIDASFIWHTKLGFIAGGWAGDLRETDNGSVYIKLQLINNISFNL</sequence>
<dbReference type="Gene3D" id="2.40.160.130">
    <property type="entry name" value="Capsule assembly protein Wzi"/>
    <property type="match status" value="1"/>
</dbReference>
<dbReference type="InterPro" id="IPR026950">
    <property type="entry name" value="Caps_assemb_Wzi"/>
</dbReference>
<dbReference type="AlphaFoldDB" id="A0A161KGH8"/>
<organism evidence="1">
    <name type="scientific">hydrothermal vent metagenome</name>
    <dbReference type="NCBI Taxonomy" id="652676"/>
    <lineage>
        <taxon>unclassified sequences</taxon>
        <taxon>metagenomes</taxon>
        <taxon>ecological metagenomes</taxon>
    </lineage>
</organism>
<accession>A0A161KGH8</accession>
<evidence type="ECO:0008006" key="2">
    <source>
        <dbReference type="Google" id="ProtNLM"/>
    </source>
</evidence>
<dbReference type="InterPro" id="IPR038636">
    <property type="entry name" value="Wzi_sf"/>
</dbReference>